<dbReference type="EMBL" id="WHWB01034127">
    <property type="protein sequence ID" value="KAJ7413715.1"/>
    <property type="molecule type" value="Genomic_DNA"/>
</dbReference>
<comment type="caution">
    <text evidence="1">The sequence shown here is derived from an EMBL/GenBank/DDBJ whole genome shotgun (WGS) entry which is preliminary data.</text>
</comment>
<gene>
    <name evidence="1" type="ORF">WISP_88862</name>
</gene>
<name>A0ABQ9D244_9PASS</name>
<proteinExistence type="predicted"/>
<protein>
    <submittedName>
        <fullName evidence="1">Uncharacterized protein</fullName>
    </submittedName>
</protein>
<reference evidence="1" key="1">
    <citation type="submission" date="2019-10" db="EMBL/GenBank/DDBJ databases">
        <authorList>
            <person name="Soares A.E.R."/>
            <person name="Aleixo A."/>
            <person name="Schneider P."/>
            <person name="Miyaki C.Y."/>
            <person name="Schneider M.P."/>
            <person name="Mello C."/>
            <person name="Vasconcelos A.T.R."/>
        </authorList>
    </citation>
    <scope>NUCLEOTIDE SEQUENCE</scope>
    <source>
        <tissue evidence="1">Muscle</tissue>
    </source>
</reference>
<dbReference type="Proteomes" id="UP001145742">
    <property type="component" value="Unassembled WGS sequence"/>
</dbReference>
<sequence>MSNRVNVCLHDRPVTAKVDPISDNGSTSGIIYLRRWKKSLVQLQPEKEMRICKRNSSADTKDLVRKAPPLQPKLVHSASDIHLQPVEDPMLEQVDARSRLCGKPMLEQISGRTSGTVEGSPHWSKFSGRTCDPMGHPHWSSLFVDYAPCKGPTVEQLVKTCSLWEWLM</sequence>
<accession>A0ABQ9D244</accession>
<evidence type="ECO:0000313" key="1">
    <source>
        <dbReference type="EMBL" id="KAJ7413715.1"/>
    </source>
</evidence>
<organism evidence="1 2">
    <name type="scientific">Willisornis vidua</name>
    <name type="common">Xingu scale-backed antbird</name>
    <dbReference type="NCBI Taxonomy" id="1566151"/>
    <lineage>
        <taxon>Eukaryota</taxon>
        <taxon>Metazoa</taxon>
        <taxon>Chordata</taxon>
        <taxon>Craniata</taxon>
        <taxon>Vertebrata</taxon>
        <taxon>Euteleostomi</taxon>
        <taxon>Archelosauria</taxon>
        <taxon>Archosauria</taxon>
        <taxon>Dinosauria</taxon>
        <taxon>Saurischia</taxon>
        <taxon>Theropoda</taxon>
        <taxon>Coelurosauria</taxon>
        <taxon>Aves</taxon>
        <taxon>Neognathae</taxon>
        <taxon>Neoaves</taxon>
        <taxon>Telluraves</taxon>
        <taxon>Australaves</taxon>
        <taxon>Passeriformes</taxon>
        <taxon>Thamnophilidae</taxon>
        <taxon>Willisornis</taxon>
    </lineage>
</organism>
<keyword evidence="2" id="KW-1185">Reference proteome</keyword>
<evidence type="ECO:0000313" key="2">
    <source>
        <dbReference type="Proteomes" id="UP001145742"/>
    </source>
</evidence>